<evidence type="ECO:0000313" key="4">
    <source>
        <dbReference type="Proteomes" id="UP001161247"/>
    </source>
</evidence>
<keyword evidence="1" id="KW-0175">Coiled coil</keyword>
<feature type="compositionally biased region" description="Polar residues" evidence="2">
    <location>
        <begin position="7"/>
        <end position="23"/>
    </location>
</feature>
<feature type="region of interest" description="Disordered" evidence="2">
    <location>
        <begin position="1"/>
        <end position="26"/>
    </location>
</feature>
<dbReference type="AlphaFoldDB" id="A0AAV1DWB0"/>
<feature type="coiled-coil region" evidence="1">
    <location>
        <begin position="39"/>
        <end position="66"/>
    </location>
</feature>
<gene>
    <name evidence="3" type="ORF">OLC1_LOCUS19371</name>
</gene>
<evidence type="ECO:0000313" key="3">
    <source>
        <dbReference type="EMBL" id="CAI9112122.1"/>
    </source>
</evidence>
<evidence type="ECO:0000256" key="2">
    <source>
        <dbReference type="SAM" id="MobiDB-lite"/>
    </source>
</evidence>
<dbReference type="EMBL" id="OX459124">
    <property type="protein sequence ID" value="CAI9112122.1"/>
    <property type="molecule type" value="Genomic_DNA"/>
</dbReference>
<feature type="region of interest" description="Disordered" evidence="2">
    <location>
        <begin position="111"/>
        <end position="168"/>
    </location>
</feature>
<dbReference type="Proteomes" id="UP001161247">
    <property type="component" value="Chromosome 7"/>
</dbReference>
<keyword evidence="4" id="KW-1185">Reference proteome</keyword>
<organism evidence="3 4">
    <name type="scientific">Oldenlandia corymbosa var. corymbosa</name>
    <dbReference type="NCBI Taxonomy" id="529605"/>
    <lineage>
        <taxon>Eukaryota</taxon>
        <taxon>Viridiplantae</taxon>
        <taxon>Streptophyta</taxon>
        <taxon>Embryophyta</taxon>
        <taxon>Tracheophyta</taxon>
        <taxon>Spermatophyta</taxon>
        <taxon>Magnoliopsida</taxon>
        <taxon>eudicotyledons</taxon>
        <taxon>Gunneridae</taxon>
        <taxon>Pentapetalae</taxon>
        <taxon>asterids</taxon>
        <taxon>lamiids</taxon>
        <taxon>Gentianales</taxon>
        <taxon>Rubiaceae</taxon>
        <taxon>Rubioideae</taxon>
        <taxon>Spermacoceae</taxon>
        <taxon>Hedyotis-Oldenlandia complex</taxon>
        <taxon>Oldenlandia</taxon>
    </lineage>
</organism>
<protein>
    <submittedName>
        <fullName evidence="3">OLC1v1012505C1</fullName>
    </submittedName>
</protein>
<sequence>MPPKPTSGRNQQVEEPEAASSNPAMDDIQRTLNQLVGSMRELFDANREIREEMHTLKEEVQIDESDDAMEARFIRGLNRNIRDQVENEAMKCNSLEEVVAFADLIEKHLKEKESRSRFTPGGSTSKPTPPKKLMPSSSTSQPKIVVKPTVNNLPKKVITPPQGQERRV</sequence>
<proteinExistence type="predicted"/>
<name>A0AAV1DWB0_OLDCO</name>
<reference evidence="3" key="1">
    <citation type="submission" date="2023-03" db="EMBL/GenBank/DDBJ databases">
        <authorList>
            <person name="Julca I."/>
        </authorList>
    </citation>
    <scope>NUCLEOTIDE SEQUENCE</scope>
</reference>
<accession>A0AAV1DWB0</accession>
<evidence type="ECO:0000256" key="1">
    <source>
        <dbReference type="SAM" id="Coils"/>
    </source>
</evidence>